<evidence type="ECO:0000313" key="12">
    <source>
        <dbReference type="EMBL" id="CAG6569117.1"/>
    </source>
</evidence>
<keyword evidence="8" id="KW-1133">Transmembrane helix</keyword>
<evidence type="ECO:0000256" key="2">
    <source>
        <dbReference type="ARBA" id="ARBA00006931"/>
    </source>
</evidence>
<dbReference type="AlphaFoldDB" id="A0A8D8JES3"/>
<accession>A0A8D8JES3</accession>
<comment type="similarity">
    <text evidence="2 10">Belongs to the GPI inositol-deacylase family.</text>
</comment>
<dbReference type="SUPFAM" id="SSF53474">
    <property type="entry name" value="alpha/beta-Hydrolases"/>
    <property type="match status" value="1"/>
</dbReference>
<keyword evidence="9 10" id="KW-0472">Membrane</keyword>
<comment type="function">
    <text evidence="10">Involved in inositol deacylation of GPI-anchored proteins which plays important roles in the quality control and ER-associated degradation of GPI-anchored proteins.</text>
</comment>
<keyword evidence="6 10" id="KW-0256">Endoplasmic reticulum</keyword>
<protein>
    <recommendedName>
        <fullName evidence="10">GPI inositol-deacylase</fullName>
        <ecNumber evidence="10">3.1.-.-</ecNumber>
    </recommendedName>
</protein>
<feature type="domain" description="GPI inositol-deacylase PGAP1-like alpha/beta" evidence="11">
    <location>
        <begin position="3"/>
        <end position="228"/>
    </location>
</feature>
<dbReference type="GO" id="GO:0050185">
    <property type="term" value="F:phosphatidylinositol deacylase activity"/>
    <property type="evidence" value="ECO:0007669"/>
    <property type="project" value="TreeGrafter"/>
</dbReference>
<reference evidence="12" key="1">
    <citation type="submission" date="2021-05" db="EMBL/GenBank/DDBJ databases">
        <authorList>
            <person name="Alioto T."/>
            <person name="Alioto T."/>
            <person name="Gomez Garrido J."/>
        </authorList>
    </citation>
    <scope>NUCLEOTIDE SEQUENCE</scope>
</reference>
<dbReference type="EMBL" id="HBUE01175604">
    <property type="protein sequence ID" value="CAG6517592.1"/>
    <property type="molecule type" value="Transcribed_RNA"/>
</dbReference>
<comment type="subcellular location">
    <subcellularLocation>
        <location evidence="1">Endoplasmic reticulum membrane</location>
        <topology evidence="1">Multi-pass membrane protein</topology>
    </subcellularLocation>
</comment>
<dbReference type="GO" id="GO:0005789">
    <property type="term" value="C:endoplasmic reticulum membrane"/>
    <property type="evidence" value="ECO:0007669"/>
    <property type="project" value="UniProtKB-SubCell"/>
</dbReference>
<evidence type="ECO:0000256" key="4">
    <source>
        <dbReference type="ARBA" id="ARBA00022692"/>
    </source>
</evidence>
<evidence type="ECO:0000256" key="1">
    <source>
        <dbReference type="ARBA" id="ARBA00004477"/>
    </source>
</evidence>
<keyword evidence="4" id="KW-0812">Transmembrane</keyword>
<evidence type="ECO:0000256" key="3">
    <source>
        <dbReference type="ARBA" id="ARBA00022448"/>
    </source>
</evidence>
<dbReference type="GO" id="GO:0006505">
    <property type="term" value="P:GPI anchor metabolic process"/>
    <property type="evidence" value="ECO:0007669"/>
    <property type="project" value="TreeGrafter"/>
</dbReference>
<dbReference type="GO" id="GO:0015031">
    <property type="term" value="P:protein transport"/>
    <property type="evidence" value="ECO:0007669"/>
    <property type="project" value="UniProtKB-KW"/>
</dbReference>
<dbReference type="GO" id="GO:0006888">
    <property type="term" value="P:endoplasmic reticulum to Golgi vesicle-mediated transport"/>
    <property type="evidence" value="ECO:0007669"/>
    <property type="project" value="TreeGrafter"/>
</dbReference>
<dbReference type="EMBL" id="HBUE01281130">
    <property type="protein sequence ID" value="CAG6569117.1"/>
    <property type="molecule type" value="Transcribed_RNA"/>
</dbReference>
<evidence type="ECO:0000256" key="9">
    <source>
        <dbReference type="ARBA" id="ARBA00023136"/>
    </source>
</evidence>
<dbReference type="PANTHER" id="PTHR15495">
    <property type="entry name" value="NEGATIVE REGULATOR OF VESICLE FORMATION-RELATED"/>
    <property type="match status" value="1"/>
</dbReference>
<evidence type="ECO:0000256" key="5">
    <source>
        <dbReference type="ARBA" id="ARBA00022801"/>
    </source>
</evidence>
<organism evidence="12">
    <name type="scientific">Culex pipiens</name>
    <name type="common">House mosquito</name>
    <dbReference type="NCBI Taxonomy" id="7175"/>
    <lineage>
        <taxon>Eukaryota</taxon>
        <taxon>Metazoa</taxon>
        <taxon>Ecdysozoa</taxon>
        <taxon>Arthropoda</taxon>
        <taxon>Hexapoda</taxon>
        <taxon>Insecta</taxon>
        <taxon>Pterygota</taxon>
        <taxon>Neoptera</taxon>
        <taxon>Endopterygota</taxon>
        <taxon>Diptera</taxon>
        <taxon>Nematocera</taxon>
        <taxon>Culicoidea</taxon>
        <taxon>Culicidae</taxon>
        <taxon>Culicinae</taxon>
        <taxon>Culicini</taxon>
        <taxon>Culex</taxon>
        <taxon>Culex</taxon>
    </lineage>
</organism>
<dbReference type="InterPro" id="IPR039529">
    <property type="entry name" value="PGAP1/BST1"/>
</dbReference>
<dbReference type="EC" id="3.1.-.-" evidence="10"/>
<keyword evidence="5 10" id="KW-0378">Hydrolase</keyword>
<keyword evidence="3 10" id="KW-0813">Transport</keyword>
<dbReference type="InterPro" id="IPR012908">
    <property type="entry name" value="PGAP1-ab_dom-like"/>
</dbReference>
<evidence type="ECO:0000256" key="6">
    <source>
        <dbReference type="ARBA" id="ARBA00022824"/>
    </source>
</evidence>
<evidence type="ECO:0000256" key="7">
    <source>
        <dbReference type="ARBA" id="ARBA00022927"/>
    </source>
</evidence>
<sequence length="273" mass="30495">MDFTGAPVLFIPGNGGSYKQARSLASVALRKGIDNGWRNHLDFFTVDFNEEYSGLYGGILNNQVEYVTICVRRILKLYERRVTVPVSIVLIGHSLGGKIAQAVASTYNLSSVINTIIAISAPIDNPVLSLDHYYKNFYLAIQEQWTANRTLRIESTHQKSQKSLDQILFLTIGGGIRDTLVEESLSSSVFGDLHAMTHNIPNVWQSADHLCVVWCLQFVLVVNRFLHSIIDLDKKSNSKFIANKEIRLTKAYQFFMGGPSSGAGKKNQMTLFC</sequence>
<dbReference type="InterPro" id="IPR029058">
    <property type="entry name" value="AB_hydrolase_fold"/>
</dbReference>
<dbReference type="Pfam" id="PF07819">
    <property type="entry name" value="PGAP1"/>
    <property type="match status" value="1"/>
</dbReference>
<dbReference type="Gene3D" id="3.40.50.1820">
    <property type="entry name" value="alpha/beta hydrolase"/>
    <property type="match status" value="1"/>
</dbReference>
<evidence type="ECO:0000256" key="10">
    <source>
        <dbReference type="RuleBase" id="RU365011"/>
    </source>
</evidence>
<proteinExistence type="inferred from homology"/>
<keyword evidence="7 10" id="KW-0653">Protein transport</keyword>
<name>A0A8D8JES3_CULPI</name>
<dbReference type="PANTHER" id="PTHR15495:SF7">
    <property type="entry name" value="GPI INOSITOL-DEACYLASE"/>
    <property type="match status" value="1"/>
</dbReference>
<evidence type="ECO:0000256" key="8">
    <source>
        <dbReference type="ARBA" id="ARBA00022989"/>
    </source>
</evidence>
<evidence type="ECO:0000259" key="11">
    <source>
        <dbReference type="Pfam" id="PF07819"/>
    </source>
</evidence>